<organism evidence="2 3">
    <name type="scientific">Microvirga tunisiensis</name>
    <dbReference type="NCBI Taxonomy" id="2108360"/>
    <lineage>
        <taxon>Bacteria</taxon>
        <taxon>Pseudomonadati</taxon>
        <taxon>Pseudomonadota</taxon>
        <taxon>Alphaproteobacteria</taxon>
        <taxon>Hyphomicrobiales</taxon>
        <taxon>Methylobacteriaceae</taxon>
        <taxon>Microvirga</taxon>
    </lineage>
</organism>
<keyword evidence="1" id="KW-0812">Transmembrane</keyword>
<name>A0A5N7MTH2_9HYPH</name>
<keyword evidence="1" id="KW-0472">Membrane</keyword>
<feature type="transmembrane region" description="Helical" evidence="1">
    <location>
        <begin position="74"/>
        <end position="94"/>
    </location>
</feature>
<keyword evidence="1" id="KW-1133">Transmembrane helix</keyword>
<proteinExistence type="predicted"/>
<accession>A0A5N7MTH2</accession>
<evidence type="ECO:0000313" key="2">
    <source>
        <dbReference type="EMBL" id="MPR30291.1"/>
    </source>
</evidence>
<sequence>MADIPDLGMSPQAVLPVSQLENIAKLAAEHAVERGIERFLERAGIDPDDMANLRKDFASMRSSREIKEAIVKQGFLAVMTILLGGIGTAVMFFIKGGGVK</sequence>
<dbReference type="RefSeq" id="WP_152717139.1">
    <property type="nucleotide sequence ID" value="NZ_VOSJ01000368.1"/>
</dbReference>
<evidence type="ECO:0000313" key="3">
    <source>
        <dbReference type="Proteomes" id="UP000403266"/>
    </source>
</evidence>
<evidence type="ECO:0000256" key="1">
    <source>
        <dbReference type="SAM" id="Phobius"/>
    </source>
</evidence>
<comment type="caution">
    <text evidence="2">The sequence shown here is derived from an EMBL/GenBank/DDBJ whole genome shotgun (WGS) entry which is preliminary data.</text>
</comment>
<dbReference type="AlphaFoldDB" id="A0A5N7MTH2"/>
<reference evidence="2 3" key="1">
    <citation type="journal article" date="2019" name="Syst. Appl. Microbiol.">
        <title>Microvirga tunisiensis sp. nov., a root nodule symbiotic bacterium isolated from Lupinus micranthus and L. luteus grown in Northern Tunisia.</title>
        <authorList>
            <person name="Msaddak A."/>
            <person name="Rejili M."/>
            <person name="Duran D."/>
            <person name="Mars M."/>
            <person name="Palacios J.M."/>
            <person name="Ruiz-Argueso T."/>
            <person name="Rey L."/>
            <person name="Imperial J."/>
        </authorList>
    </citation>
    <scope>NUCLEOTIDE SEQUENCE [LARGE SCALE GENOMIC DNA]</scope>
    <source>
        <strain evidence="2 3">Lmie10</strain>
    </source>
</reference>
<dbReference type="OrthoDB" id="9852119at2"/>
<keyword evidence="3" id="KW-1185">Reference proteome</keyword>
<dbReference type="EMBL" id="VOSK01000339">
    <property type="protein sequence ID" value="MPR30291.1"/>
    <property type="molecule type" value="Genomic_DNA"/>
</dbReference>
<dbReference type="Proteomes" id="UP000403266">
    <property type="component" value="Unassembled WGS sequence"/>
</dbReference>
<protein>
    <submittedName>
        <fullName evidence="2">Uncharacterized protein</fullName>
    </submittedName>
</protein>
<gene>
    <name evidence="2" type="ORF">FS320_35945</name>
</gene>